<dbReference type="SUPFAM" id="SSF69618">
    <property type="entry name" value="HemD-like"/>
    <property type="match status" value="1"/>
</dbReference>
<evidence type="ECO:0000256" key="4">
    <source>
        <dbReference type="ARBA" id="ARBA00023239"/>
    </source>
</evidence>
<evidence type="ECO:0000256" key="5">
    <source>
        <dbReference type="ARBA" id="ARBA00023244"/>
    </source>
</evidence>
<evidence type="ECO:0000256" key="9">
    <source>
        <dbReference type="RuleBase" id="RU366031"/>
    </source>
</evidence>
<dbReference type="AlphaFoldDB" id="A0AA95HBX7"/>
<dbReference type="PANTHER" id="PTHR38042:SF1">
    <property type="entry name" value="UROPORPHYRINOGEN-III SYNTHASE, CHLOROPLASTIC"/>
    <property type="match status" value="1"/>
</dbReference>
<feature type="domain" description="Tetrapyrrole biosynthesis uroporphyrinogen III synthase" evidence="10">
    <location>
        <begin position="22"/>
        <end position="248"/>
    </location>
</feature>
<reference evidence="11" key="2">
    <citation type="submission" date="2023-04" db="EMBL/GenBank/DDBJ databases">
        <authorList>
            <person name="Beletskiy A.V."/>
            <person name="Mardanov A.V."/>
            <person name="Ravin N.V."/>
        </authorList>
    </citation>
    <scope>NUCLEOTIDE SEQUENCE</scope>
    <source>
        <strain evidence="11">GKL-02</strain>
    </source>
</reference>
<dbReference type="Pfam" id="PF02602">
    <property type="entry name" value="HEM4"/>
    <property type="match status" value="1"/>
</dbReference>
<evidence type="ECO:0000256" key="1">
    <source>
        <dbReference type="ARBA" id="ARBA00004772"/>
    </source>
</evidence>
<comment type="function">
    <text evidence="6 9">Catalyzes cyclization of the linear tetrapyrrole, hydroxymethylbilane, to the macrocyclic uroporphyrinogen III.</text>
</comment>
<reference evidence="11" key="1">
    <citation type="journal article" date="2023" name="Int. J. Mol. Sci.">
        <title>Metagenomics Revealed a New Genus 'Candidatus Thiocaldithrix dubininis' gen. nov., sp. nov. and a New Species 'Candidatus Thiothrix putei' sp. nov. in the Family Thiotrichaceae, Some Members of Which Have Traits of Both Na+- and H+-Motive Energetics.</title>
        <authorList>
            <person name="Ravin N.V."/>
            <person name="Muntyan M.S."/>
            <person name="Smolyakov D.D."/>
            <person name="Rudenko T.S."/>
            <person name="Beletsky A.V."/>
            <person name="Mardanov A.V."/>
            <person name="Grabovich M.Y."/>
        </authorList>
    </citation>
    <scope>NUCLEOTIDE SEQUENCE</scope>
    <source>
        <strain evidence="11">GKL-02</strain>
    </source>
</reference>
<evidence type="ECO:0000256" key="3">
    <source>
        <dbReference type="ARBA" id="ARBA00013109"/>
    </source>
</evidence>
<dbReference type="GO" id="GO:0004852">
    <property type="term" value="F:uroporphyrinogen-III synthase activity"/>
    <property type="evidence" value="ECO:0007669"/>
    <property type="project" value="UniProtKB-UniRule"/>
</dbReference>
<sequence length="259" mass="28589">MPKVLHDLHVMVTRPAHQAEGLRQRLEQAGAIVQLLPVVEVCPLENPQAALTTLAQLSRYDTAVFISANAVSYGLSLLDAQQGEVLQTLVLGAIGKQTASVLQQQGFTAHWVPQQGFTSEDFLALPQTQQLANRHILIFRGQGGRELLADTLRERGAQVTYVDVYRRVCPQIDASHLKSLHEQQQLDIITITSSEGLLNLLVMLNNPDWIKTVPLLVGSQRMLATARQAGFTGIIRIADNPGDEAMLQALLHWVQEFQP</sequence>
<dbReference type="Proteomes" id="UP001301326">
    <property type="component" value="Chromosome"/>
</dbReference>
<evidence type="ECO:0000256" key="2">
    <source>
        <dbReference type="ARBA" id="ARBA00008133"/>
    </source>
</evidence>
<evidence type="ECO:0000256" key="6">
    <source>
        <dbReference type="ARBA" id="ARBA00037589"/>
    </source>
</evidence>
<evidence type="ECO:0000256" key="8">
    <source>
        <dbReference type="ARBA" id="ARBA00048617"/>
    </source>
</evidence>
<protein>
    <recommendedName>
        <fullName evidence="7 9">Uroporphyrinogen-III synthase</fullName>
        <ecNumber evidence="3 9">4.2.1.75</ecNumber>
    </recommendedName>
</protein>
<comment type="similarity">
    <text evidence="2 9">Belongs to the uroporphyrinogen-III synthase family.</text>
</comment>
<dbReference type="CDD" id="cd06578">
    <property type="entry name" value="HemD"/>
    <property type="match status" value="1"/>
</dbReference>
<gene>
    <name evidence="11" type="ORF">QJT81_00800</name>
</gene>
<dbReference type="EMBL" id="CP124756">
    <property type="protein sequence ID" value="WGZ94557.1"/>
    <property type="molecule type" value="Genomic_DNA"/>
</dbReference>
<organism evidence="11">
    <name type="scientific">Candidatus Thiothrix putei</name>
    <dbReference type="NCBI Taxonomy" id="3080811"/>
    <lineage>
        <taxon>Bacteria</taxon>
        <taxon>Pseudomonadati</taxon>
        <taxon>Pseudomonadota</taxon>
        <taxon>Gammaproteobacteria</taxon>
        <taxon>Thiotrichales</taxon>
        <taxon>Thiotrichaceae</taxon>
        <taxon>Thiothrix</taxon>
    </lineage>
</organism>
<dbReference type="InterPro" id="IPR003754">
    <property type="entry name" value="4pyrrol_synth_uPrphyn_synth"/>
</dbReference>
<dbReference type="PANTHER" id="PTHR38042">
    <property type="entry name" value="UROPORPHYRINOGEN-III SYNTHASE, CHLOROPLASTIC"/>
    <property type="match status" value="1"/>
</dbReference>
<evidence type="ECO:0000313" key="11">
    <source>
        <dbReference type="EMBL" id="WGZ94557.1"/>
    </source>
</evidence>
<dbReference type="GO" id="GO:0006782">
    <property type="term" value="P:protoporphyrinogen IX biosynthetic process"/>
    <property type="evidence" value="ECO:0007669"/>
    <property type="project" value="UniProtKB-UniRule"/>
</dbReference>
<dbReference type="KEGG" id="tput:QJT81_00800"/>
<keyword evidence="4 9" id="KW-0456">Lyase</keyword>
<accession>A0AA95HBX7</accession>
<comment type="pathway">
    <text evidence="1 9">Porphyrin-containing compound metabolism; protoporphyrin-IX biosynthesis; coproporphyrinogen-III from 5-aminolevulinate: step 3/4.</text>
</comment>
<dbReference type="Gene3D" id="3.40.50.10090">
    <property type="match status" value="2"/>
</dbReference>
<dbReference type="EC" id="4.2.1.75" evidence="3 9"/>
<keyword evidence="5 9" id="KW-0627">Porphyrin biosynthesis</keyword>
<name>A0AA95HBX7_9GAMM</name>
<dbReference type="InterPro" id="IPR039793">
    <property type="entry name" value="UROS/Hem4"/>
</dbReference>
<proteinExistence type="inferred from homology"/>
<dbReference type="InterPro" id="IPR036108">
    <property type="entry name" value="4pyrrol_syn_uPrphyn_synt_sf"/>
</dbReference>
<dbReference type="GO" id="GO:0006780">
    <property type="term" value="P:uroporphyrinogen III biosynthetic process"/>
    <property type="evidence" value="ECO:0007669"/>
    <property type="project" value="UniProtKB-UniRule"/>
</dbReference>
<evidence type="ECO:0000256" key="7">
    <source>
        <dbReference type="ARBA" id="ARBA00040167"/>
    </source>
</evidence>
<comment type="catalytic activity">
    <reaction evidence="8 9">
        <text>hydroxymethylbilane = uroporphyrinogen III + H2O</text>
        <dbReference type="Rhea" id="RHEA:18965"/>
        <dbReference type="ChEBI" id="CHEBI:15377"/>
        <dbReference type="ChEBI" id="CHEBI:57308"/>
        <dbReference type="ChEBI" id="CHEBI:57845"/>
        <dbReference type="EC" id="4.2.1.75"/>
    </reaction>
</comment>
<evidence type="ECO:0000259" key="10">
    <source>
        <dbReference type="Pfam" id="PF02602"/>
    </source>
</evidence>